<dbReference type="PANTHER" id="PTHR48261:SF6">
    <property type="entry name" value="GLYCOSYLTRANSFERASE FAMILY PROTEIN"/>
    <property type="match status" value="1"/>
</dbReference>
<comment type="caution">
    <text evidence="8">The sequence shown here is derived from an EMBL/GenBank/DDBJ whole genome shotgun (WGS) entry which is preliminary data.</text>
</comment>
<comment type="subcellular location">
    <subcellularLocation>
        <location evidence="1">Membrane</location>
    </subcellularLocation>
</comment>
<name>A0ABQ7G4D2_DUNSA</name>
<protein>
    <submittedName>
        <fullName evidence="8">Glycosyl transferase family 64 domain-containing protein</fullName>
    </submittedName>
</protein>
<dbReference type="PANTHER" id="PTHR48261">
    <property type="entry name" value="ACETYLGLUCOSAMINYLTRANSFERASE"/>
    <property type="match status" value="1"/>
</dbReference>
<keyword evidence="6" id="KW-0812">Transmembrane</keyword>
<dbReference type="GO" id="GO:0016740">
    <property type="term" value="F:transferase activity"/>
    <property type="evidence" value="ECO:0007669"/>
    <property type="project" value="UniProtKB-KW"/>
</dbReference>
<evidence type="ECO:0000256" key="5">
    <source>
        <dbReference type="ARBA" id="ARBA00023157"/>
    </source>
</evidence>
<dbReference type="Pfam" id="PF09258">
    <property type="entry name" value="Glyco_transf_64"/>
    <property type="match status" value="1"/>
</dbReference>
<dbReference type="InterPro" id="IPR015338">
    <property type="entry name" value="GT64_dom"/>
</dbReference>
<sequence length="320" mass="36495">MTIKRWLSMACLAVLGALMLTFILWAFFKAEVMMFVMLYIKAFGGQPNPIPIDGHFSKFSLLVMSFDARELPLKAFISHYSQCSSVGEIVVVWNKGDPPLPQLFDSHVPVRVRVEPVNSMNNRFKPDPELKHRGVLLLDDDILMSCADIEFGFAKWRQHPERITGFYARLLEGDVPNYRCTHCEMHTYSMGHYNIVLAGASFLDSSLVFQAYSAPENKPGREYVDQVFNCDDLLVNYLMASQLGRDSQHAQWVRPHKRVDVGRLTSTRLSGAHDVEPVRHQCTEDFAALFGNPMKNRSYPLDFMGLRRPVCLGYLGCMYI</sequence>
<dbReference type="EMBL" id="MU070157">
    <property type="protein sequence ID" value="KAF5829461.1"/>
    <property type="molecule type" value="Genomic_DNA"/>
</dbReference>
<evidence type="ECO:0000256" key="3">
    <source>
        <dbReference type="ARBA" id="ARBA00022679"/>
    </source>
</evidence>
<keyword evidence="4 6" id="KW-0472">Membrane</keyword>
<reference evidence="8" key="1">
    <citation type="submission" date="2017-08" db="EMBL/GenBank/DDBJ databases">
        <authorList>
            <person name="Polle J.E."/>
            <person name="Barry K."/>
            <person name="Cushman J."/>
            <person name="Schmutz J."/>
            <person name="Tran D."/>
            <person name="Hathwaick L.T."/>
            <person name="Yim W.C."/>
            <person name="Jenkins J."/>
            <person name="Mckie-Krisberg Z.M."/>
            <person name="Prochnik S."/>
            <person name="Lindquist E."/>
            <person name="Dockter R.B."/>
            <person name="Adam C."/>
            <person name="Molina H."/>
            <person name="Bunkerborg J."/>
            <person name="Jin E."/>
            <person name="Buchheim M."/>
            <person name="Magnuson J."/>
        </authorList>
    </citation>
    <scope>NUCLEOTIDE SEQUENCE</scope>
    <source>
        <strain evidence="8">CCAP 19/18</strain>
    </source>
</reference>
<keyword evidence="5" id="KW-1015">Disulfide bond</keyword>
<keyword evidence="9" id="KW-1185">Reference proteome</keyword>
<evidence type="ECO:0000256" key="4">
    <source>
        <dbReference type="ARBA" id="ARBA00023136"/>
    </source>
</evidence>
<gene>
    <name evidence="8" type="ORF">DUNSADRAFT_16058</name>
</gene>
<organism evidence="8 9">
    <name type="scientific">Dunaliella salina</name>
    <name type="common">Green alga</name>
    <name type="synonym">Protococcus salinus</name>
    <dbReference type="NCBI Taxonomy" id="3046"/>
    <lineage>
        <taxon>Eukaryota</taxon>
        <taxon>Viridiplantae</taxon>
        <taxon>Chlorophyta</taxon>
        <taxon>core chlorophytes</taxon>
        <taxon>Chlorophyceae</taxon>
        <taxon>CS clade</taxon>
        <taxon>Chlamydomonadales</taxon>
        <taxon>Dunaliellaceae</taxon>
        <taxon>Dunaliella</taxon>
    </lineage>
</organism>
<keyword evidence="3 8" id="KW-0808">Transferase</keyword>
<keyword evidence="6" id="KW-1133">Transmembrane helix</keyword>
<dbReference type="Gene3D" id="3.90.550.10">
    <property type="entry name" value="Spore Coat Polysaccharide Biosynthesis Protein SpsA, Chain A"/>
    <property type="match status" value="1"/>
</dbReference>
<evidence type="ECO:0000259" key="7">
    <source>
        <dbReference type="Pfam" id="PF09258"/>
    </source>
</evidence>
<dbReference type="SUPFAM" id="SSF53448">
    <property type="entry name" value="Nucleotide-diphospho-sugar transferases"/>
    <property type="match status" value="1"/>
</dbReference>
<dbReference type="InterPro" id="IPR004263">
    <property type="entry name" value="Exostosin"/>
</dbReference>
<accession>A0ABQ7G4D2</accession>
<evidence type="ECO:0000256" key="1">
    <source>
        <dbReference type="ARBA" id="ARBA00004370"/>
    </source>
</evidence>
<proteinExistence type="inferred from homology"/>
<comment type="similarity">
    <text evidence="2">Belongs to the glycosyltransferase 64 family.</text>
</comment>
<dbReference type="InterPro" id="IPR029044">
    <property type="entry name" value="Nucleotide-diphossugar_trans"/>
</dbReference>
<evidence type="ECO:0000256" key="2">
    <source>
        <dbReference type="ARBA" id="ARBA00008700"/>
    </source>
</evidence>
<dbReference type="Proteomes" id="UP000815325">
    <property type="component" value="Unassembled WGS sequence"/>
</dbReference>
<evidence type="ECO:0000256" key="6">
    <source>
        <dbReference type="SAM" id="Phobius"/>
    </source>
</evidence>
<feature type="transmembrane region" description="Helical" evidence="6">
    <location>
        <begin position="6"/>
        <end position="28"/>
    </location>
</feature>
<evidence type="ECO:0000313" key="8">
    <source>
        <dbReference type="EMBL" id="KAF5829461.1"/>
    </source>
</evidence>
<evidence type="ECO:0000313" key="9">
    <source>
        <dbReference type="Proteomes" id="UP000815325"/>
    </source>
</evidence>
<feature type="domain" description="Glycosyl transferase 64" evidence="7">
    <location>
        <begin position="59"/>
        <end position="302"/>
    </location>
</feature>